<proteinExistence type="predicted"/>
<reference evidence="2" key="1">
    <citation type="submission" date="2014-11" db="EMBL/GenBank/DDBJ databases">
        <authorList>
            <person name="Amaro Gonzalez C."/>
        </authorList>
    </citation>
    <scope>NUCLEOTIDE SEQUENCE</scope>
</reference>
<sequence length="42" mass="4612">MPGVCFHHTGPTNCPVSLWPGMAVWLLGLIIKHLKKTEALTL</sequence>
<dbReference type="EMBL" id="GBXM01078885">
    <property type="protein sequence ID" value="JAH29692.1"/>
    <property type="molecule type" value="Transcribed_RNA"/>
</dbReference>
<reference evidence="2" key="2">
    <citation type="journal article" date="2015" name="Fish Shellfish Immunol.">
        <title>Early steps in the European eel (Anguilla anguilla)-Vibrio vulnificus interaction in the gills: Role of the RtxA13 toxin.</title>
        <authorList>
            <person name="Callol A."/>
            <person name="Pajuelo D."/>
            <person name="Ebbesson L."/>
            <person name="Teles M."/>
            <person name="MacKenzie S."/>
            <person name="Amaro C."/>
        </authorList>
    </citation>
    <scope>NUCLEOTIDE SEQUENCE</scope>
</reference>
<keyword evidence="1" id="KW-1133">Transmembrane helix</keyword>
<keyword evidence="1" id="KW-0472">Membrane</keyword>
<protein>
    <submittedName>
        <fullName evidence="2">Uncharacterized protein</fullName>
    </submittedName>
</protein>
<name>A0A0E9RLJ4_ANGAN</name>
<evidence type="ECO:0000256" key="1">
    <source>
        <dbReference type="SAM" id="Phobius"/>
    </source>
</evidence>
<accession>A0A0E9RLJ4</accession>
<organism evidence="2">
    <name type="scientific">Anguilla anguilla</name>
    <name type="common">European freshwater eel</name>
    <name type="synonym">Muraena anguilla</name>
    <dbReference type="NCBI Taxonomy" id="7936"/>
    <lineage>
        <taxon>Eukaryota</taxon>
        <taxon>Metazoa</taxon>
        <taxon>Chordata</taxon>
        <taxon>Craniata</taxon>
        <taxon>Vertebrata</taxon>
        <taxon>Euteleostomi</taxon>
        <taxon>Actinopterygii</taxon>
        <taxon>Neopterygii</taxon>
        <taxon>Teleostei</taxon>
        <taxon>Anguilliformes</taxon>
        <taxon>Anguillidae</taxon>
        <taxon>Anguilla</taxon>
    </lineage>
</organism>
<feature type="transmembrane region" description="Helical" evidence="1">
    <location>
        <begin position="16"/>
        <end position="34"/>
    </location>
</feature>
<evidence type="ECO:0000313" key="2">
    <source>
        <dbReference type="EMBL" id="JAH29692.1"/>
    </source>
</evidence>
<keyword evidence="1" id="KW-0812">Transmembrane</keyword>
<dbReference type="AlphaFoldDB" id="A0A0E9RLJ4"/>